<dbReference type="Gene3D" id="3.40.395.10">
    <property type="entry name" value="Adenoviral Proteinase, Chain A"/>
    <property type="match status" value="1"/>
</dbReference>
<keyword evidence="2" id="KW-1185">Reference proteome</keyword>
<proteinExistence type="predicted"/>
<dbReference type="InterPro" id="IPR000855">
    <property type="entry name" value="Peptidase_C5"/>
</dbReference>
<evidence type="ECO:0008006" key="3">
    <source>
        <dbReference type="Google" id="ProtNLM"/>
    </source>
</evidence>
<dbReference type="Pfam" id="PF00770">
    <property type="entry name" value="Peptidase_C5"/>
    <property type="match status" value="1"/>
</dbReference>
<dbReference type="EMBL" id="JAFNEN010000264">
    <property type="protein sequence ID" value="KAG8187662.1"/>
    <property type="molecule type" value="Genomic_DNA"/>
</dbReference>
<organism evidence="1 2">
    <name type="scientific">Oedothorax gibbosus</name>
    <dbReference type="NCBI Taxonomy" id="931172"/>
    <lineage>
        <taxon>Eukaryota</taxon>
        <taxon>Metazoa</taxon>
        <taxon>Ecdysozoa</taxon>
        <taxon>Arthropoda</taxon>
        <taxon>Chelicerata</taxon>
        <taxon>Arachnida</taxon>
        <taxon>Araneae</taxon>
        <taxon>Araneomorphae</taxon>
        <taxon>Entelegynae</taxon>
        <taxon>Araneoidea</taxon>
        <taxon>Linyphiidae</taxon>
        <taxon>Erigoninae</taxon>
        <taxon>Oedothorax</taxon>
    </lineage>
</organism>
<dbReference type="GO" id="GO:0004197">
    <property type="term" value="F:cysteine-type endopeptidase activity"/>
    <property type="evidence" value="ECO:0007669"/>
    <property type="project" value="InterPro"/>
</dbReference>
<gene>
    <name evidence="1" type="ORF">JTE90_005514</name>
</gene>
<evidence type="ECO:0000313" key="2">
    <source>
        <dbReference type="Proteomes" id="UP000827092"/>
    </source>
</evidence>
<sequence length="168" mass="19716">MSADQLETFSIETYRLHSWWSFIANTFRYEGENTKVGHWVVFCNIKGVIYFFDPLGGTDEELLPHRTAEIKNLLQKFEQNGIEVRYVVRDGTLQSPGSGYCGEYCIYFIREITVAVCQEREENACEFLYQFLRSMDFQRRDKFVCEYVENISPVAARICKERDSRGVL</sequence>
<dbReference type="InterPro" id="IPR038765">
    <property type="entry name" value="Papain-like_cys_pep_sf"/>
</dbReference>
<dbReference type="Proteomes" id="UP000827092">
    <property type="component" value="Unassembled WGS sequence"/>
</dbReference>
<evidence type="ECO:0000313" key="1">
    <source>
        <dbReference type="EMBL" id="KAG8187662.1"/>
    </source>
</evidence>
<dbReference type="GO" id="GO:0006508">
    <property type="term" value="P:proteolysis"/>
    <property type="evidence" value="ECO:0007669"/>
    <property type="project" value="InterPro"/>
</dbReference>
<reference evidence="1 2" key="1">
    <citation type="journal article" date="2022" name="Nat. Ecol. Evol.">
        <title>A masculinizing supergene underlies an exaggerated male reproductive morph in a spider.</title>
        <authorList>
            <person name="Hendrickx F."/>
            <person name="De Corte Z."/>
            <person name="Sonet G."/>
            <person name="Van Belleghem S.M."/>
            <person name="Kostlbacher S."/>
            <person name="Vangestel C."/>
        </authorList>
    </citation>
    <scope>NUCLEOTIDE SEQUENCE [LARGE SCALE GENOMIC DNA]</scope>
    <source>
        <strain evidence="1">W744_W776</strain>
    </source>
</reference>
<name>A0AAV6UTK9_9ARAC</name>
<accession>A0AAV6UTK9</accession>
<comment type="caution">
    <text evidence="1">The sequence shown here is derived from an EMBL/GenBank/DDBJ whole genome shotgun (WGS) entry which is preliminary data.</text>
</comment>
<dbReference type="AlphaFoldDB" id="A0AAV6UTK9"/>
<protein>
    <recommendedName>
        <fullName evidence="3">Ubiquitin-like protease family profile domain-containing protein</fullName>
    </recommendedName>
</protein>
<dbReference type="SUPFAM" id="SSF54001">
    <property type="entry name" value="Cysteine proteinases"/>
    <property type="match status" value="1"/>
</dbReference>